<name>A0ABT6LPK4_9ACTN</name>
<keyword evidence="10" id="KW-1185">Reference proteome</keyword>
<dbReference type="Pfam" id="PF01435">
    <property type="entry name" value="Peptidase_M48"/>
    <property type="match status" value="1"/>
</dbReference>
<proteinExistence type="inferred from homology"/>
<evidence type="ECO:0000256" key="5">
    <source>
        <dbReference type="ARBA" id="ARBA00023049"/>
    </source>
</evidence>
<keyword evidence="5 6" id="KW-0482">Metalloprotease</keyword>
<dbReference type="Proteomes" id="UP001160499">
    <property type="component" value="Unassembled WGS sequence"/>
</dbReference>
<comment type="cofactor">
    <cofactor evidence="6">
        <name>Zn(2+)</name>
        <dbReference type="ChEBI" id="CHEBI:29105"/>
    </cofactor>
    <text evidence="6">Binds 1 zinc ion per subunit.</text>
</comment>
<evidence type="ECO:0000256" key="6">
    <source>
        <dbReference type="RuleBase" id="RU003983"/>
    </source>
</evidence>
<dbReference type="GO" id="GO:0006508">
    <property type="term" value="P:proteolysis"/>
    <property type="evidence" value="ECO:0007669"/>
    <property type="project" value="UniProtKB-KW"/>
</dbReference>
<keyword evidence="7" id="KW-1133">Transmembrane helix</keyword>
<comment type="caution">
    <text evidence="9">The sequence shown here is derived from an EMBL/GenBank/DDBJ whole genome shotgun (WGS) entry which is preliminary data.</text>
</comment>
<reference evidence="9 10" key="1">
    <citation type="submission" date="2023-04" db="EMBL/GenBank/DDBJ databases">
        <title>Forest soil microbial communities from Buena Vista Peninsula, Colon Province, Panama.</title>
        <authorList>
            <person name="Bouskill N."/>
        </authorList>
    </citation>
    <scope>NUCLEOTIDE SEQUENCE [LARGE SCALE GENOMIC DNA]</scope>
    <source>
        <strain evidence="9 10">GGS1</strain>
    </source>
</reference>
<keyword evidence="7" id="KW-0812">Transmembrane</keyword>
<keyword evidence="3 6" id="KW-0378">Hydrolase</keyword>
<keyword evidence="4 6" id="KW-0862">Zinc</keyword>
<dbReference type="Gene3D" id="3.30.2010.10">
    <property type="entry name" value="Metalloproteases ('zincins'), catalytic domain"/>
    <property type="match status" value="1"/>
</dbReference>
<keyword evidence="2" id="KW-0479">Metal-binding</keyword>
<evidence type="ECO:0000259" key="8">
    <source>
        <dbReference type="Pfam" id="PF01435"/>
    </source>
</evidence>
<dbReference type="InterPro" id="IPR001915">
    <property type="entry name" value="Peptidase_M48"/>
</dbReference>
<evidence type="ECO:0000256" key="1">
    <source>
        <dbReference type="ARBA" id="ARBA00022670"/>
    </source>
</evidence>
<feature type="transmembrane region" description="Helical" evidence="7">
    <location>
        <begin position="6"/>
        <end position="27"/>
    </location>
</feature>
<feature type="transmembrane region" description="Helical" evidence="7">
    <location>
        <begin position="97"/>
        <end position="121"/>
    </location>
</feature>
<comment type="similarity">
    <text evidence="6">Belongs to the peptidase M48 family.</text>
</comment>
<dbReference type="GO" id="GO:0008233">
    <property type="term" value="F:peptidase activity"/>
    <property type="evidence" value="ECO:0007669"/>
    <property type="project" value="UniProtKB-KW"/>
</dbReference>
<sequence length="322" mass="33603">MTPAPLLIPLLQVPLLQVLLLLVPLLLPFAAPPLARRILDRCPPVAALWSLTASALLLAGGTVAALGTLALTGLLKIPAFAALGELTHPLRTPSARLILPLAALAAGLLTLGALTLGRSVLRQVTGFRAARSEADRRPAAGDLCVVDSPHPDAYALPGRPQRIVVTTGMLRSLDAAEREALFAHERAHNAGRHHYFLAAAELTAHCHPALRPVRAAIRLAAERAADEVAARTVGDRRLTARAIARAALASTAPPPHSSVTPGVATGPVPHRVTALLSPVPLRPRTWIAALLTTCALLSSATAATVALQVHENIEIAQGETTD</sequence>
<feature type="transmembrane region" description="Helical" evidence="7">
    <location>
        <begin position="48"/>
        <end position="77"/>
    </location>
</feature>
<dbReference type="EMBL" id="JARXVH010000009">
    <property type="protein sequence ID" value="MDH6218229.1"/>
    <property type="molecule type" value="Genomic_DNA"/>
</dbReference>
<evidence type="ECO:0000256" key="2">
    <source>
        <dbReference type="ARBA" id="ARBA00022723"/>
    </source>
</evidence>
<keyword evidence="7" id="KW-0472">Membrane</keyword>
<evidence type="ECO:0000313" key="9">
    <source>
        <dbReference type="EMBL" id="MDH6218229.1"/>
    </source>
</evidence>
<protein>
    <submittedName>
        <fullName evidence="9">Zn-dependent protease with chaperone function</fullName>
    </submittedName>
</protein>
<evidence type="ECO:0000256" key="4">
    <source>
        <dbReference type="ARBA" id="ARBA00022833"/>
    </source>
</evidence>
<keyword evidence="1 6" id="KW-0645">Protease</keyword>
<dbReference type="CDD" id="cd07326">
    <property type="entry name" value="M56_BlaR1_MecR1_like"/>
    <property type="match status" value="1"/>
</dbReference>
<gene>
    <name evidence="9" type="ORF">M2283_005561</name>
</gene>
<dbReference type="PANTHER" id="PTHR34978:SF3">
    <property type="entry name" value="SLR0241 PROTEIN"/>
    <property type="match status" value="1"/>
</dbReference>
<dbReference type="RefSeq" id="WP_280879119.1">
    <property type="nucleotide sequence ID" value="NZ_JARXVH010000009.1"/>
</dbReference>
<feature type="domain" description="Peptidase M48" evidence="8">
    <location>
        <begin position="140"/>
        <end position="199"/>
    </location>
</feature>
<dbReference type="InterPro" id="IPR052173">
    <property type="entry name" value="Beta-lactam_resp_regulator"/>
</dbReference>
<evidence type="ECO:0000256" key="7">
    <source>
        <dbReference type="SAM" id="Phobius"/>
    </source>
</evidence>
<dbReference type="PANTHER" id="PTHR34978">
    <property type="entry name" value="POSSIBLE SENSOR-TRANSDUCER PROTEIN BLAR"/>
    <property type="match status" value="1"/>
</dbReference>
<evidence type="ECO:0000256" key="3">
    <source>
        <dbReference type="ARBA" id="ARBA00022801"/>
    </source>
</evidence>
<evidence type="ECO:0000313" key="10">
    <source>
        <dbReference type="Proteomes" id="UP001160499"/>
    </source>
</evidence>
<accession>A0ABT6LPK4</accession>
<organism evidence="9 10">
    <name type="scientific">Streptomyces pseudovenezuelae</name>
    <dbReference type="NCBI Taxonomy" id="67350"/>
    <lineage>
        <taxon>Bacteria</taxon>
        <taxon>Bacillati</taxon>
        <taxon>Actinomycetota</taxon>
        <taxon>Actinomycetes</taxon>
        <taxon>Kitasatosporales</taxon>
        <taxon>Streptomycetaceae</taxon>
        <taxon>Streptomyces</taxon>
        <taxon>Streptomyces aurantiacus group</taxon>
    </lineage>
</organism>